<dbReference type="Proteomes" id="UP000292209">
    <property type="component" value="Unassembled WGS sequence"/>
</dbReference>
<feature type="transmembrane region" description="Helical" evidence="1">
    <location>
        <begin position="167"/>
        <end position="194"/>
    </location>
</feature>
<keyword evidence="3" id="KW-1185">Reference proteome</keyword>
<feature type="transmembrane region" description="Helical" evidence="1">
    <location>
        <begin position="273"/>
        <end position="291"/>
    </location>
</feature>
<feature type="transmembrane region" description="Helical" evidence="1">
    <location>
        <begin position="135"/>
        <end position="155"/>
    </location>
</feature>
<feature type="transmembrane region" description="Helical" evidence="1">
    <location>
        <begin position="303"/>
        <end position="322"/>
    </location>
</feature>
<sequence length="388" mass="44419">MASEKNTLIILSLLFFMITASIFLRACAGATNYQSPDSFFYLQAAENLLTGKGMVAPYTYPFDATSPVQYFAIWPIGYPLLIAALGLLIPDLLWASKVVNLLFLAGMVILLYKRFGKFGPWAALAFVSYGMMEVYSHTWSEGPFLFFVLAFVVLLEKNNTSKYWKILTLVLIGLFTLRYAGIIFWAFLFFHFLYTYFYLGTKKQKHYAYTLALSALYLLAYLGFNYWQTGHLTGAPRIYPGQESTNTFLYYLGRGVLNIFAFARNFWSFGAKDILALVLFLFQLLVVFFLIKKTGRPSGLFQTLPFQVAIFYLLGIIFLRIISPFDAFDFRILSPIVLLLYVYGLAHLGQLVENVQKKKVALLSFLTVSWLVNLPNKFLWDKWLGLWG</sequence>
<comment type="caution">
    <text evidence="2">The sequence shown here is derived from an EMBL/GenBank/DDBJ whole genome shotgun (WGS) entry which is preliminary data.</text>
</comment>
<dbReference type="AlphaFoldDB" id="A0A4Q7PD34"/>
<keyword evidence="1" id="KW-1133">Transmembrane helix</keyword>
<evidence type="ECO:0000313" key="2">
    <source>
        <dbReference type="EMBL" id="RZS98271.1"/>
    </source>
</evidence>
<evidence type="ECO:0008006" key="4">
    <source>
        <dbReference type="Google" id="ProtNLM"/>
    </source>
</evidence>
<feature type="transmembrane region" description="Helical" evidence="1">
    <location>
        <begin position="98"/>
        <end position="115"/>
    </location>
</feature>
<reference evidence="2 3" key="1">
    <citation type="submission" date="2019-02" db="EMBL/GenBank/DDBJ databases">
        <title>Genomic Encyclopedia of Archaeal and Bacterial Type Strains, Phase II (KMG-II): from individual species to whole genera.</title>
        <authorList>
            <person name="Goeker M."/>
        </authorList>
    </citation>
    <scope>NUCLEOTIDE SEQUENCE [LARGE SCALE GENOMIC DNA]</scope>
    <source>
        <strain evidence="2 3">DSM 21411</strain>
    </source>
</reference>
<evidence type="ECO:0000313" key="3">
    <source>
        <dbReference type="Proteomes" id="UP000292209"/>
    </source>
</evidence>
<keyword evidence="1" id="KW-0472">Membrane</keyword>
<feature type="transmembrane region" description="Helical" evidence="1">
    <location>
        <begin position="328"/>
        <end position="348"/>
    </location>
</feature>
<name>A0A4Q7PD34_9BACT</name>
<dbReference type="EMBL" id="SGXG01000001">
    <property type="protein sequence ID" value="RZS98271.1"/>
    <property type="molecule type" value="Genomic_DNA"/>
</dbReference>
<organism evidence="2 3">
    <name type="scientific">Cecembia calidifontis</name>
    <dbReference type="NCBI Taxonomy" id="1187080"/>
    <lineage>
        <taxon>Bacteria</taxon>
        <taxon>Pseudomonadati</taxon>
        <taxon>Bacteroidota</taxon>
        <taxon>Cytophagia</taxon>
        <taxon>Cytophagales</taxon>
        <taxon>Cyclobacteriaceae</taxon>
        <taxon>Cecembia</taxon>
    </lineage>
</organism>
<accession>A0A4Q7PD34</accession>
<keyword evidence="1" id="KW-0812">Transmembrane</keyword>
<protein>
    <recommendedName>
        <fullName evidence="4">Glycosyltransferase RgtA/B/C/D-like domain-containing protein</fullName>
    </recommendedName>
</protein>
<feature type="transmembrane region" description="Helical" evidence="1">
    <location>
        <begin position="68"/>
        <end position="89"/>
    </location>
</feature>
<feature type="transmembrane region" description="Helical" evidence="1">
    <location>
        <begin position="248"/>
        <end position="267"/>
    </location>
</feature>
<proteinExistence type="predicted"/>
<evidence type="ECO:0000256" key="1">
    <source>
        <dbReference type="SAM" id="Phobius"/>
    </source>
</evidence>
<feature type="transmembrane region" description="Helical" evidence="1">
    <location>
        <begin position="206"/>
        <end position="227"/>
    </location>
</feature>
<gene>
    <name evidence="2" type="ORF">BC751_3912</name>
</gene>